<dbReference type="PROSITE" id="PS51935">
    <property type="entry name" value="NLPC_P60"/>
    <property type="match status" value="1"/>
</dbReference>
<evidence type="ECO:0000256" key="1">
    <source>
        <dbReference type="ARBA" id="ARBA00007074"/>
    </source>
</evidence>
<evidence type="ECO:0000256" key="5">
    <source>
        <dbReference type="ARBA" id="ARBA00022807"/>
    </source>
</evidence>
<reference evidence="9 10" key="2">
    <citation type="submission" date="2024-02" db="EMBL/GenBank/DDBJ databases">
        <title>The Genome Sequence of Enterococcus sp. DIV0159.</title>
        <authorList>
            <person name="Earl A."/>
            <person name="Manson A."/>
            <person name="Gilmore M."/>
            <person name="Sanders J."/>
            <person name="Shea T."/>
            <person name="Howe W."/>
            <person name="Livny J."/>
            <person name="Cuomo C."/>
            <person name="Neafsey D."/>
            <person name="Birren B."/>
        </authorList>
    </citation>
    <scope>NUCLEOTIDE SEQUENCE [LARGE SCALE GENOMIC DNA]</scope>
    <source>
        <strain evidence="9 10">665A</strain>
    </source>
</reference>
<feature type="compositionally biased region" description="Acidic residues" evidence="6">
    <location>
        <begin position="97"/>
        <end position="106"/>
    </location>
</feature>
<proteinExistence type="inferred from homology"/>
<accession>A0ABV0EKU3</accession>
<feature type="chain" id="PRO_5045059279" description="NlpC/P60 domain-containing protein" evidence="7">
    <location>
        <begin position="33"/>
        <end position="483"/>
    </location>
</feature>
<dbReference type="EMBL" id="JAFREL020000001">
    <property type="protein sequence ID" value="MEO1769261.1"/>
    <property type="molecule type" value="Genomic_DNA"/>
</dbReference>
<reference evidence="9 10" key="1">
    <citation type="submission" date="2021-03" db="EMBL/GenBank/DDBJ databases">
        <authorList>
            <person name="Gilmore M.S."/>
            <person name="Schwartzman J."/>
            <person name="Van Tyne D."/>
            <person name="Martin M."/>
            <person name="Earl A.M."/>
            <person name="Manson A.L."/>
            <person name="Straub T."/>
            <person name="Salamzade R."/>
            <person name="Saavedra J."/>
            <person name="Lebreton F."/>
            <person name="Prichula J."/>
            <person name="Schaufler K."/>
            <person name="Gaca A."/>
            <person name="Sgardioli B."/>
            <person name="Wagenaar J."/>
            <person name="Strong T."/>
        </authorList>
    </citation>
    <scope>NUCLEOTIDE SEQUENCE [LARGE SCALE GENOMIC DNA]</scope>
    <source>
        <strain evidence="9 10">665A</strain>
    </source>
</reference>
<evidence type="ECO:0000256" key="7">
    <source>
        <dbReference type="SAM" id="SignalP"/>
    </source>
</evidence>
<feature type="compositionally biased region" description="Low complexity" evidence="6">
    <location>
        <begin position="186"/>
        <end position="196"/>
    </location>
</feature>
<keyword evidence="2" id="KW-0645">Protease</keyword>
<evidence type="ECO:0000259" key="8">
    <source>
        <dbReference type="PROSITE" id="PS51935"/>
    </source>
</evidence>
<comment type="similarity">
    <text evidence="1">Belongs to the peptidase C40 family.</text>
</comment>
<sequence length="483" mass="53149">MEKKRFKMYKKGKQWLVAPIVFIGLLSAVGMATGGTTAYADEAPASPSSEYIQVETPQADVTPVKPDESAVLPEDNQSNITPPPATDPGENNQTEEPVVDPIEDPSTEVKDPAVDPGEDSSAEDKDPAPTEEDSSTETEKPVEETEEQPKTDPVDSTEANKPAETTTDKNTVTEAAVPDKNKETAPKAPAQPVKAQAKAAAAPASAKAAEQATIQIYRVYNPNSGEHLHTMNANERNFLVNLGWRYEGVSMLVTPTGHQLHRIYNPNSGEHHYTLNMNEINMLKRAGWRYEGIAWHTPATGVSIYRVYNPNTRGAGAHHYTMDANERDTLIRSGWRNEGISWFSAGTKQPQEILMDWFYARQGQVTYSMTNRNGPNSYDCSSAVFYALMEATYLPMGTWVGNTDSLFALENKILMPISRDQVRRGDIFIAGKKGNSAGAFGHTGVATSNSRIIHCNYKDNGISETLIAGRTGDPCYWYRLVKR</sequence>
<dbReference type="InterPro" id="IPR022263">
    <property type="entry name" value="KxYKxGKxW"/>
</dbReference>
<dbReference type="NCBIfam" id="TIGR03715">
    <property type="entry name" value="KxYKxGKxW"/>
    <property type="match status" value="1"/>
</dbReference>
<comment type="caution">
    <text evidence="9">The sequence shown here is derived from an EMBL/GenBank/DDBJ whole genome shotgun (WGS) entry which is preliminary data.</text>
</comment>
<dbReference type="InterPro" id="IPR043708">
    <property type="entry name" value="DUF5648"/>
</dbReference>
<dbReference type="Pfam" id="PF19258">
    <property type="entry name" value="KxYKxGKxW_sig"/>
    <property type="match status" value="1"/>
</dbReference>
<name>A0ABV0EKU3_9ENTE</name>
<keyword evidence="4" id="KW-0378">Hydrolase</keyword>
<evidence type="ECO:0000313" key="9">
    <source>
        <dbReference type="EMBL" id="MEO1769261.1"/>
    </source>
</evidence>
<feature type="signal peptide" evidence="7">
    <location>
        <begin position="1"/>
        <end position="32"/>
    </location>
</feature>
<evidence type="ECO:0000256" key="2">
    <source>
        <dbReference type="ARBA" id="ARBA00022670"/>
    </source>
</evidence>
<dbReference type="RefSeq" id="WP_207701412.1">
    <property type="nucleotide sequence ID" value="NZ_JAFREL020000001.1"/>
</dbReference>
<feature type="compositionally biased region" description="Polar residues" evidence="6">
    <location>
        <begin position="157"/>
        <end position="173"/>
    </location>
</feature>
<dbReference type="Gene3D" id="3.90.1720.10">
    <property type="entry name" value="endopeptidase domain like (from Nostoc punctiforme)"/>
    <property type="match status" value="1"/>
</dbReference>
<dbReference type="SUPFAM" id="SSF54001">
    <property type="entry name" value="Cysteine proteinases"/>
    <property type="match status" value="1"/>
</dbReference>
<dbReference type="InterPro" id="IPR000064">
    <property type="entry name" value="NLP_P60_dom"/>
</dbReference>
<organism evidence="9 10">
    <name type="scientific">Candidatus Enterococcus ferrettii</name>
    <dbReference type="NCBI Taxonomy" id="2815324"/>
    <lineage>
        <taxon>Bacteria</taxon>
        <taxon>Bacillati</taxon>
        <taxon>Bacillota</taxon>
        <taxon>Bacilli</taxon>
        <taxon>Lactobacillales</taxon>
        <taxon>Enterococcaceae</taxon>
        <taxon>Enterococcus</taxon>
    </lineage>
</organism>
<dbReference type="Pfam" id="PF05382">
    <property type="entry name" value="Amidase_5"/>
    <property type="match status" value="1"/>
</dbReference>
<feature type="region of interest" description="Disordered" evidence="6">
    <location>
        <begin position="58"/>
        <end position="196"/>
    </location>
</feature>
<keyword evidence="5" id="KW-0788">Thiol protease</keyword>
<dbReference type="InterPro" id="IPR008044">
    <property type="entry name" value="Phage_lysin"/>
</dbReference>
<dbReference type="Pfam" id="PF18885">
    <property type="entry name" value="DUF5648"/>
    <property type="match status" value="1"/>
</dbReference>
<evidence type="ECO:0000256" key="3">
    <source>
        <dbReference type="ARBA" id="ARBA00022729"/>
    </source>
</evidence>
<feature type="domain" description="NlpC/P60" evidence="8">
    <location>
        <begin position="348"/>
        <end position="483"/>
    </location>
</feature>
<dbReference type="Proteomes" id="UP000664357">
    <property type="component" value="Unassembled WGS sequence"/>
</dbReference>
<protein>
    <recommendedName>
        <fullName evidence="8">NlpC/P60 domain-containing protein</fullName>
    </recommendedName>
</protein>
<evidence type="ECO:0000256" key="4">
    <source>
        <dbReference type="ARBA" id="ARBA00022801"/>
    </source>
</evidence>
<evidence type="ECO:0000313" key="10">
    <source>
        <dbReference type="Proteomes" id="UP000664357"/>
    </source>
</evidence>
<dbReference type="InterPro" id="IPR038765">
    <property type="entry name" value="Papain-like_cys_pep_sf"/>
</dbReference>
<keyword evidence="10" id="KW-1185">Reference proteome</keyword>
<feature type="compositionally biased region" description="Basic and acidic residues" evidence="6">
    <location>
        <begin position="137"/>
        <end position="153"/>
    </location>
</feature>
<evidence type="ECO:0000256" key="6">
    <source>
        <dbReference type="SAM" id="MobiDB-lite"/>
    </source>
</evidence>
<keyword evidence="3 7" id="KW-0732">Signal</keyword>
<gene>
    <name evidence="9" type="ORF">JZO67_001212</name>
</gene>